<dbReference type="CDD" id="cd03794">
    <property type="entry name" value="GT4_WbuB-like"/>
    <property type="match status" value="1"/>
</dbReference>
<reference evidence="6 7" key="1">
    <citation type="submission" date="2019-02" db="EMBL/GenBank/DDBJ databases">
        <title>Deep-cultivation of Planctomycetes and their phenomic and genomic characterization uncovers novel biology.</title>
        <authorList>
            <person name="Wiegand S."/>
            <person name="Jogler M."/>
            <person name="Boedeker C."/>
            <person name="Pinto D."/>
            <person name="Vollmers J."/>
            <person name="Rivas-Marin E."/>
            <person name="Kohn T."/>
            <person name="Peeters S.H."/>
            <person name="Heuer A."/>
            <person name="Rast P."/>
            <person name="Oberbeckmann S."/>
            <person name="Bunk B."/>
            <person name="Jeske O."/>
            <person name="Meyerdierks A."/>
            <person name="Storesund J.E."/>
            <person name="Kallscheuer N."/>
            <person name="Luecker S."/>
            <person name="Lage O.M."/>
            <person name="Pohl T."/>
            <person name="Merkel B.J."/>
            <person name="Hornburger P."/>
            <person name="Mueller R.-W."/>
            <person name="Bruemmer F."/>
            <person name="Labrenz M."/>
            <person name="Spormann A.M."/>
            <person name="Op den Camp H."/>
            <person name="Overmann J."/>
            <person name="Amann R."/>
            <person name="Jetten M.S.M."/>
            <person name="Mascher T."/>
            <person name="Medema M.H."/>
            <person name="Devos D.P."/>
            <person name="Kaster A.-K."/>
            <person name="Ovreas L."/>
            <person name="Rohde M."/>
            <person name="Galperin M.Y."/>
            <person name="Jogler C."/>
        </authorList>
    </citation>
    <scope>NUCLEOTIDE SEQUENCE [LARGE SCALE GENOMIC DNA]</scope>
    <source>
        <strain evidence="6 7">TBK1r</strain>
    </source>
</reference>
<feature type="region of interest" description="Disordered" evidence="2">
    <location>
        <begin position="397"/>
        <end position="420"/>
    </location>
</feature>
<proteinExistence type="predicted"/>
<keyword evidence="1 6" id="KW-0808">Transferase</keyword>
<evidence type="ECO:0000259" key="4">
    <source>
        <dbReference type="Pfam" id="PF00534"/>
    </source>
</evidence>
<keyword evidence="3" id="KW-0472">Membrane</keyword>
<keyword evidence="3" id="KW-0812">Transmembrane</keyword>
<evidence type="ECO:0000259" key="5">
    <source>
        <dbReference type="Pfam" id="PF13579"/>
    </source>
</evidence>
<dbReference type="Gene3D" id="3.40.50.2000">
    <property type="entry name" value="Glycogen Phosphorylase B"/>
    <property type="match status" value="2"/>
</dbReference>
<feature type="compositionally biased region" description="Basic and acidic residues" evidence="2">
    <location>
        <begin position="397"/>
        <end position="406"/>
    </location>
</feature>
<accession>A0ABX5XHL5</accession>
<evidence type="ECO:0000313" key="7">
    <source>
        <dbReference type="Proteomes" id="UP000318081"/>
    </source>
</evidence>
<dbReference type="Proteomes" id="UP000318081">
    <property type="component" value="Chromosome"/>
</dbReference>
<feature type="domain" description="Glycosyl transferase family 1" evidence="4">
    <location>
        <begin position="199"/>
        <end position="361"/>
    </location>
</feature>
<evidence type="ECO:0000256" key="3">
    <source>
        <dbReference type="SAM" id="Phobius"/>
    </source>
</evidence>
<dbReference type="PANTHER" id="PTHR46401:SF2">
    <property type="entry name" value="GLYCOSYLTRANSFERASE WBBK-RELATED"/>
    <property type="match status" value="1"/>
</dbReference>
<gene>
    <name evidence="6" type="primary">kanF</name>
    <name evidence="6" type="ORF">TBK1r_04060</name>
</gene>
<evidence type="ECO:0000256" key="1">
    <source>
        <dbReference type="ARBA" id="ARBA00022679"/>
    </source>
</evidence>
<dbReference type="PANTHER" id="PTHR46401">
    <property type="entry name" value="GLYCOSYLTRANSFERASE WBBK-RELATED"/>
    <property type="match status" value="1"/>
</dbReference>
<keyword evidence="6" id="KW-0328">Glycosyltransferase</keyword>
<keyword evidence="3" id="KW-1133">Transmembrane helix</keyword>
<dbReference type="GO" id="GO:0102318">
    <property type="term" value="F:2-deoxystreptamine glucosyltransferase activity"/>
    <property type="evidence" value="ECO:0007669"/>
    <property type="project" value="UniProtKB-EC"/>
</dbReference>
<protein>
    <submittedName>
        <fullName evidence="6">2-deoxystreptamine glucosyltransferase</fullName>
        <ecNumber evidence="6">2.4.1.284</ecNumber>
    </submittedName>
</protein>
<name>A0ABX5XHL5_9BACT</name>
<organism evidence="6 7">
    <name type="scientific">Stieleria magnilauensis</name>
    <dbReference type="NCBI Taxonomy" id="2527963"/>
    <lineage>
        <taxon>Bacteria</taxon>
        <taxon>Pseudomonadati</taxon>
        <taxon>Planctomycetota</taxon>
        <taxon>Planctomycetia</taxon>
        <taxon>Pirellulales</taxon>
        <taxon>Pirellulaceae</taxon>
        <taxon>Stieleria</taxon>
    </lineage>
</organism>
<sequence length="420" mass="46742">MKDGGGTRVTVITCAPNVPDGRVYPGYRNRWLPQRETIDGVDVVRVWTFIQSNPGRAGLILNYLTYLFSALFAFVFFVRRPNVVVATTPQFFCGVTGVLASWLKWCPLVLEVRDIWPESIVTVGAIRRGVIIRTLEWMERWMYRSANHIVTVGPGYRDNILSKVDVANRISMVTNGVDPKQFSPETESVSFKERYDLMEKFVCSYVGTVGMAHGLDVIINAARRFKAVGRGDVVFLVVGGGAKLEQMRRTVAELGLGDLIRLTGRLDKSEIPQVLAASDACLVHLSKVDLFEHVIPSKIFETMAMERPIIMGVRGRALDIVLAAESGVAMEPENDAQLFEILDWMVGAPEAVGQMGRNGRKFVIEHFNRDQLALEMLSIIRRTSEGEVFCLEDRDWGGESGDHSDDTNLTPVASSGGTRR</sequence>
<evidence type="ECO:0000313" key="6">
    <source>
        <dbReference type="EMBL" id="QDV81488.1"/>
    </source>
</evidence>
<dbReference type="Pfam" id="PF00534">
    <property type="entry name" value="Glycos_transf_1"/>
    <property type="match status" value="1"/>
</dbReference>
<feature type="compositionally biased region" description="Polar residues" evidence="2">
    <location>
        <begin position="407"/>
        <end position="420"/>
    </location>
</feature>
<keyword evidence="7" id="KW-1185">Reference proteome</keyword>
<feature type="domain" description="Glycosyltransferase subfamily 4-like N-terminal" evidence="5">
    <location>
        <begin position="6"/>
        <end position="176"/>
    </location>
</feature>
<dbReference type="InterPro" id="IPR001296">
    <property type="entry name" value="Glyco_trans_1"/>
</dbReference>
<evidence type="ECO:0000256" key="2">
    <source>
        <dbReference type="SAM" id="MobiDB-lite"/>
    </source>
</evidence>
<dbReference type="EC" id="2.4.1.284" evidence="6"/>
<dbReference type="InterPro" id="IPR028098">
    <property type="entry name" value="Glyco_trans_4-like_N"/>
</dbReference>
<dbReference type="Pfam" id="PF13579">
    <property type="entry name" value="Glyco_trans_4_4"/>
    <property type="match status" value="1"/>
</dbReference>
<dbReference type="SUPFAM" id="SSF53756">
    <property type="entry name" value="UDP-Glycosyltransferase/glycogen phosphorylase"/>
    <property type="match status" value="1"/>
</dbReference>
<dbReference type="EMBL" id="CP036432">
    <property type="protein sequence ID" value="QDV81488.1"/>
    <property type="molecule type" value="Genomic_DNA"/>
</dbReference>
<feature type="transmembrane region" description="Helical" evidence="3">
    <location>
        <begin position="59"/>
        <end position="78"/>
    </location>
</feature>